<feature type="transmembrane region" description="Helical" evidence="1">
    <location>
        <begin position="9"/>
        <end position="27"/>
    </location>
</feature>
<dbReference type="Pfam" id="PF14146">
    <property type="entry name" value="DUF4305"/>
    <property type="match status" value="1"/>
</dbReference>
<dbReference type="PROSITE" id="PS51257">
    <property type="entry name" value="PROKAR_LIPOPROTEIN"/>
    <property type="match status" value="1"/>
</dbReference>
<keyword evidence="1" id="KW-0812">Transmembrane</keyword>
<keyword evidence="1" id="KW-0472">Membrane</keyword>
<dbReference type="InterPro" id="IPR025426">
    <property type="entry name" value="DUF4305"/>
</dbReference>
<dbReference type="AlphaFoldDB" id="A0A942TRC7"/>
<keyword evidence="1" id="KW-1133">Transmembrane helix</keyword>
<protein>
    <submittedName>
        <fullName evidence="2">YdiK family protein</fullName>
    </submittedName>
</protein>
<keyword evidence="3" id="KW-1185">Reference proteome</keyword>
<evidence type="ECO:0000256" key="1">
    <source>
        <dbReference type="SAM" id="Phobius"/>
    </source>
</evidence>
<evidence type="ECO:0000313" key="2">
    <source>
        <dbReference type="EMBL" id="MBS4202330.1"/>
    </source>
</evidence>
<dbReference type="RefSeq" id="WP_213113117.1">
    <property type="nucleotide sequence ID" value="NZ_JAGYPJ010000002.1"/>
</dbReference>
<accession>A0A942TRC7</accession>
<sequence length="66" mass="7758">MRSPFFSGVVYLVLGCIFTFFAIQQVTMNDWNFFVYLLLILATFDFGAGFRLIGLHFRIKKQKNKK</sequence>
<name>A0A942TRC7_9BACI</name>
<organism evidence="2 3">
    <name type="scientific">Lederbergia citrisecunda</name>
    <dbReference type="NCBI Taxonomy" id="2833583"/>
    <lineage>
        <taxon>Bacteria</taxon>
        <taxon>Bacillati</taxon>
        <taxon>Bacillota</taxon>
        <taxon>Bacilli</taxon>
        <taxon>Bacillales</taxon>
        <taxon>Bacillaceae</taxon>
        <taxon>Lederbergia</taxon>
    </lineage>
</organism>
<feature type="transmembrane region" description="Helical" evidence="1">
    <location>
        <begin position="33"/>
        <end position="57"/>
    </location>
</feature>
<dbReference type="Proteomes" id="UP000682713">
    <property type="component" value="Unassembled WGS sequence"/>
</dbReference>
<proteinExistence type="predicted"/>
<reference evidence="2 3" key="1">
    <citation type="submission" date="2021-05" db="EMBL/GenBank/DDBJ databases">
        <title>Novel Bacillus species.</title>
        <authorList>
            <person name="Liu G."/>
        </authorList>
    </citation>
    <scope>NUCLEOTIDE SEQUENCE [LARGE SCALE GENOMIC DNA]</scope>
    <source>
        <strain evidence="2 3">FJAT-49732</strain>
    </source>
</reference>
<dbReference type="EMBL" id="JAGYPJ010000002">
    <property type="protein sequence ID" value="MBS4202330.1"/>
    <property type="molecule type" value="Genomic_DNA"/>
</dbReference>
<evidence type="ECO:0000313" key="3">
    <source>
        <dbReference type="Proteomes" id="UP000682713"/>
    </source>
</evidence>
<gene>
    <name evidence="2" type="ORF">KHA93_22265</name>
</gene>
<comment type="caution">
    <text evidence="2">The sequence shown here is derived from an EMBL/GenBank/DDBJ whole genome shotgun (WGS) entry which is preliminary data.</text>
</comment>